<reference evidence="1 2" key="1">
    <citation type="submission" date="2019-04" db="EMBL/GenBank/DDBJ databases">
        <title>Pedobacter sp. AR-3-17 sp. nov., isolated from Arctic soil.</title>
        <authorList>
            <person name="Dahal R.H."/>
            <person name="Kim D.-U."/>
        </authorList>
    </citation>
    <scope>NUCLEOTIDE SEQUENCE [LARGE SCALE GENOMIC DNA]</scope>
    <source>
        <strain evidence="1 2">AR-3-17</strain>
    </source>
</reference>
<comment type="caution">
    <text evidence="1">The sequence shown here is derived from an EMBL/GenBank/DDBJ whole genome shotgun (WGS) entry which is preliminary data.</text>
</comment>
<dbReference type="EMBL" id="SWBP01000001">
    <property type="protein sequence ID" value="TKC00287.1"/>
    <property type="molecule type" value="Genomic_DNA"/>
</dbReference>
<dbReference type="Proteomes" id="UP000308181">
    <property type="component" value="Unassembled WGS sequence"/>
</dbReference>
<protein>
    <submittedName>
        <fullName evidence="1">DUF3800 domain-containing protein</fullName>
    </submittedName>
</protein>
<evidence type="ECO:0000313" key="1">
    <source>
        <dbReference type="EMBL" id="TKC00287.1"/>
    </source>
</evidence>
<gene>
    <name evidence="1" type="ORF">FA046_00985</name>
</gene>
<keyword evidence="2" id="KW-1185">Reference proteome</keyword>
<accession>A0A4U1C7B2</accession>
<dbReference type="RefSeq" id="WP_136824498.1">
    <property type="nucleotide sequence ID" value="NZ_SWBP01000001.1"/>
</dbReference>
<dbReference type="Pfam" id="PF12686">
    <property type="entry name" value="DUF3800"/>
    <property type="match status" value="1"/>
</dbReference>
<dbReference type="InterPro" id="IPR024524">
    <property type="entry name" value="DUF3800"/>
</dbReference>
<name>A0A4U1C7B2_9SPHI</name>
<evidence type="ECO:0000313" key="2">
    <source>
        <dbReference type="Proteomes" id="UP000308181"/>
    </source>
</evidence>
<proteinExistence type="predicted"/>
<dbReference type="AlphaFoldDB" id="A0A4U1C7B2"/>
<sequence length="249" mass="29360">MSQIINKYFLFIDESGDHGLVTLDLNFPIFLLCGIVIHQDHYQKVREDFNEIKANFWGNKEVIFHSRDIRKCEKEFQILFDLELKQQFYHQLNQSIINQNYTVIASAIGKEKYIKQYGKLSNDVYELSLSFIIERAVFYLDEQPDPNKELEIVIEKRGPKEDKKLGEHFQRLIARGTGYVSPERLKYLQLKITFRDKKENINGLQLADLLAYPTARYILEPKRANPAFENFADKFYSKNGKKYGLKTFP</sequence>
<organism evidence="1 2">
    <name type="scientific">Pedobacter cryophilus</name>
    <dbReference type="NCBI Taxonomy" id="2571271"/>
    <lineage>
        <taxon>Bacteria</taxon>
        <taxon>Pseudomonadati</taxon>
        <taxon>Bacteroidota</taxon>
        <taxon>Sphingobacteriia</taxon>
        <taxon>Sphingobacteriales</taxon>
        <taxon>Sphingobacteriaceae</taxon>
        <taxon>Pedobacter</taxon>
    </lineage>
</organism>
<dbReference type="OrthoDB" id="2680392at2"/>